<protein>
    <submittedName>
        <fullName evidence="4">Uncharacterized protein</fullName>
    </submittedName>
</protein>
<dbReference type="Gramene" id="mRNA:HanXRQr2_Chr15g0678341">
    <property type="protein sequence ID" value="mRNA:HanXRQr2_Chr15g0678341"/>
    <property type="gene ID" value="HanXRQr2_Chr15g0678341"/>
</dbReference>
<reference evidence="2" key="3">
    <citation type="submission" date="2020-06" db="EMBL/GenBank/DDBJ databases">
        <title>Helianthus annuus Genome sequencing and assembly Release 2.</title>
        <authorList>
            <person name="Gouzy J."/>
            <person name="Langlade N."/>
            <person name="Munos S."/>
        </authorList>
    </citation>
    <scope>NUCLEOTIDE SEQUENCE</scope>
    <source>
        <tissue evidence="2">Leaves</tissue>
    </source>
</reference>
<dbReference type="EMBL" id="MNCJ02000322">
    <property type="protein sequence ID" value="KAF5797779.1"/>
    <property type="molecule type" value="Genomic_DNA"/>
</dbReference>
<reference evidence="2 5" key="1">
    <citation type="journal article" date="2017" name="Nature">
        <title>The sunflower genome provides insights into oil metabolism, flowering and Asterid evolution.</title>
        <authorList>
            <person name="Badouin H."/>
            <person name="Gouzy J."/>
            <person name="Grassa C.J."/>
            <person name="Murat F."/>
            <person name="Staton S.E."/>
            <person name="Cottret L."/>
            <person name="Lelandais-Briere C."/>
            <person name="Owens G.L."/>
            <person name="Carrere S."/>
            <person name="Mayjonade B."/>
            <person name="Legrand L."/>
            <person name="Gill N."/>
            <person name="Kane N.C."/>
            <person name="Bowers J.E."/>
            <person name="Hubner S."/>
            <person name="Bellec A."/>
            <person name="Berard A."/>
            <person name="Berges H."/>
            <person name="Blanchet N."/>
            <person name="Boniface M.C."/>
            <person name="Brunel D."/>
            <person name="Catrice O."/>
            <person name="Chaidir N."/>
            <person name="Claudel C."/>
            <person name="Donnadieu C."/>
            <person name="Faraut T."/>
            <person name="Fievet G."/>
            <person name="Helmstetter N."/>
            <person name="King M."/>
            <person name="Knapp S.J."/>
            <person name="Lai Z."/>
            <person name="Le Paslier M.C."/>
            <person name="Lippi Y."/>
            <person name="Lorenzon L."/>
            <person name="Mandel J.R."/>
            <person name="Marage G."/>
            <person name="Marchand G."/>
            <person name="Marquand E."/>
            <person name="Bret-Mestries E."/>
            <person name="Morien E."/>
            <person name="Nambeesan S."/>
            <person name="Nguyen T."/>
            <person name="Pegot-Espagnet P."/>
            <person name="Pouilly N."/>
            <person name="Raftis F."/>
            <person name="Sallet E."/>
            <person name="Schiex T."/>
            <person name="Thomas J."/>
            <person name="Vandecasteele C."/>
            <person name="Vares D."/>
            <person name="Vear F."/>
            <person name="Vautrin S."/>
            <person name="Crespi M."/>
            <person name="Mangin B."/>
            <person name="Burke J.M."/>
            <person name="Salse J."/>
            <person name="Munos S."/>
            <person name="Vincourt P."/>
            <person name="Rieseberg L.H."/>
            <person name="Langlade N.B."/>
        </authorList>
    </citation>
    <scope>NUCLEOTIDE SEQUENCE [LARGE SCALE GENOMIC DNA]</scope>
    <source>
        <strain evidence="5">cv. SF193</strain>
        <tissue evidence="2">Leaves</tissue>
    </source>
</reference>
<gene>
    <name evidence="4" type="ORF">HannXRQ_Chr10g0313031</name>
    <name evidence="3" type="ORF">HanXRQr2_Chr07g0284761</name>
    <name evidence="2" type="ORF">HanXRQr2_Chr15g0678341</name>
</gene>
<dbReference type="EMBL" id="MNCJ02000330">
    <property type="protein sequence ID" value="KAF5763272.1"/>
    <property type="molecule type" value="Genomic_DNA"/>
</dbReference>
<reference evidence="4" key="2">
    <citation type="submission" date="2017-02" db="EMBL/GenBank/DDBJ databases">
        <title>Sunflower complete genome.</title>
        <authorList>
            <person name="Langlade N."/>
            <person name="Munos S."/>
        </authorList>
    </citation>
    <scope>NUCLEOTIDE SEQUENCE [LARGE SCALE GENOMIC DNA]</scope>
    <source>
        <tissue evidence="4">Leaves</tissue>
    </source>
</reference>
<dbReference type="AlphaFoldDB" id="A0A251TNP2"/>
<organism evidence="4 5">
    <name type="scientific">Helianthus annuus</name>
    <name type="common">Common sunflower</name>
    <dbReference type="NCBI Taxonomy" id="4232"/>
    <lineage>
        <taxon>Eukaryota</taxon>
        <taxon>Viridiplantae</taxon>
        <taxon>Streptophyta</taxon>
        <taxon>Embryophyta</taxon>
        <taxon>Tracheophyta</taxon>
        <taxon>Spermatophyta</taxon>
        <taxon>Magnoliopsida</taxon>
        <taxon>eudicotyledons</taxon>
        <taxon>Gunneridae</taxon>
        <taxon>Pentapetalae</taxon>
        <taxon>asterids</taxon>
        <taxon>campanulids</taxon>
        <taxon>Asterales</taxon>
        <taxon>Asteraceae</taxon>
        <taxon>Asteroideae</taxon>
        <taxon>Heliantheae alliance</taxon>
        <taxon>Heliantheae</taxon>
        <taxon>Helianthus</taxon>
    </lineage>
</organism>
<proteinExistence type="predicted"/>
<name>A0A251TNP2_HELAN</name>
<evidence type="ECO:0000313" key="2">
    <source>
        <dbReference type="EMBL" id="KAF5763272.1"/>
    </source>
</evidence>
<dbReference type="Gramene" id="mRNA:HanXRQr2_Chr07g0284761">
    <property type="protein sequence ID" value="mRNA:HanXRQr2_Chr07g0284761"/>
    <property type="gene ID" value="HanXRQr2_Chr07g0284761"/>
</dbReference>
<dbReference type="InParanoid" id="A0A251TNP2"/>
<dbReference type="Proteomes" id="UP000215914">
    <property type="component" value="Chromosome 10"/>
</dbReference>
<accession>A0A251TNP2</accession>
<sequence length="63" mass="7447">MIRRMNIRMHEVGFIAYEKNGTGMHVYMVSIRLRMRTSDSCRIEAEPGSRTRNKGIREDSRMN</sequence>
<feature type="region of interest" description="Disordered" evidence="1">
    <location>
        <begin position="43"/>
        <end position="63"/>
    </location>
</feature>
<keyword evidence="5" id="KW-1185">Reference proteome</keyword>
<evidence type="ECO:0000313" key="3">
    <source>
        <dbReference type="EMBL" id="KAF5797779.1"/>
    </source>
</evidence>
<evidence type="ECO:0000313" key="4">
    <source>
        <dbReference type="EMBL" id="OTG12747.1"/>
    </source>
</evidence>
<dbReference type="EMBL" id="CM007899">
    <property type="protein sequence ID" value="OTG12747.1"/>
    <property type="molecule type" value="Genomic_DNA"/>
</dbReference>
<evidence type="ECO:0000313" key="5">
    <source>
        <dbReference type="Proteomes" id="UP000215914"/>
    </source>
</evidence>
<evidence type="ECO:0000256" key="1">
    <source>
        <dbReference type="SAM" id="MobiDB-lite"/>
    </source>
</evidence>